<gene>
    <name evidence="5" type="ORF">EPI10_016093</name>
</gene>
<reference evidence="6" key="1">
    <citation type="journal article" date="2019" name="Plant Biotechnol. J.">
        <title>Genome sequencing of the Australian wild diploid species Gossypium australe highlights disease resistance and delayed gland morphogenesis.</title>
        <authorList>
            <person name="Cai Y."/>
            <person name="Cai X."/>
            <person name="Wang Q."/>
            <person name="Wang P."/>
            <person name="Zhang Y."/>
            <person name="Cai C."/>
            <person name="Xu Y."/>
            <person name="Wang K."/>
            <person name="Zhou Z."/>
            <person name="Wang C."/>
            <person name="Geng S."/>
            <person name="Li B."/>
            <person name="Dong Q."/>
            <person name="Hou Y."/>
            <person name="Wang H."/>
            <person name="Ai P."/>
            <person name="Liu Z."/>
            <person name="Yi F."/>
            <person name="Sun M."/>
            <person name="An G."/>
            <person name="Cheng J."/>
            <person name="Zhang Y."/>
            <person name="Shi Q."/>
            <person name="Xie Y."/>
            <person name="Shi X."/>
            <person name="Chang Y."/>
            <person name="Huang F."/>
            <person name="Chen Y."/>
            <person name="Hong S."/>
            <person name="Mi L."/>
            <person name="Sun Q."/>
            <person name="Zhang L."/>
            <person name="Zhou B."/>
            <person name="Peng R."/>
            <person name="Zhang X."/>
            <person name="Liu F."/>
        </authorList>
    </citation>
    <scope>NUCLEOTIDE SEQUENCE [LARGE SCALE GENOMIC DNA]</scope>
    <source>
        <strain evidence="6">cv. PA1801</strain>
    </source>
</reference>
<evidence type="ECO:0000313" key="6">
    <source>
        <dbReference type="Proteomes" id="UP000325315"/>
    </source>
</evidence>
<dbReference type="EMBL" id="SMMG02000006">
    <property type="protein sequence ID" value="KAA3470380.1"/>
    <property type="molecule type" value="Genomic_DNA"/>
</dbReference>
<keyword evidence="3" id="KW-0694">RNA-binding</keyword>
<dbReference type="Pfam" id="PF15519">
    <property type="entry name" value="RBM39linker"/>
    <property type="match status" value="1"/>
</dbReference>
<protein>
    <submittedName>
        <fullName evidence="5">RNA-binding 39</fullName>
    </submittedName>
</protein>
<keyword evidence="1" id="KW-0597">Phosphoprotein</keyword>
<keyword evidence="6" id="KW-1185">Reference proteome</keyword>
<dbReference type="SUPFAM" id="SSF54928">
    <property type="entry name" value="RNA-binding domain, RBD"/>
    <property type="match status" value="1"/>
</dbReference>
<dbReference type="OrthoDB" id="8123449at2759"/>
<proteinExistence type="predicted"/>
<dbReference type="PANTHER" id="PTHR48036">
    <property type="entry name" value="SPLICING FACTOR (PAD-1), PUTATIVE (AFU_ORTHOLOGUE AFUA_1G15810)-RELATED"/>
    <property type="match status" value="1"/>
</dbReference>
<keyword evidence="2" id="KW-0677">Repeat</keyword>
<dbReference type="GO" id="GO:0006397">
    <property type="term" value="P:mRNA processing"/>
    <property type="evidence" value="ECO:0007669"/>
    <property type="project" value="InterPro"/>
</dbReference>
<dbReference type="GO" id="GO:0003723">
    <property type="term" value="F:RNA binding"/>
    <property type="evidence" value="ECO:0007669"/>
    <property type="project" value="UniProtKB-KW"/>
</dbReference>
<evidence type="ECO:0000256" key="1">
    <source>
        <dbReference type="ARBA" id="ARBA00022553"/>
    </source>
</evidence>
<evidence type="ECO:0000256" key="2">
    <source>
        <dbReference type="ARBA" id="ARBA00022737"/>
    </source>
</evidence>
<comment type="caution">
    <text evidence="5">The sequence shown here is derived from an EMBL/GenBank/DDBJ whole genome shotgun (WGS) entry which is preliminary data.</text>
</comment>
<feature type="domain" description="Splicing factor RBM39 linker" evidence="4">
    <location>
        <begin position="116"/>
        <end position="233"/>
    </location>
</feature>
<sequence>MLSLPLLLFKHSRLPQSLLFKQTSPDNLVFEPFGFVELVQLPLDETGHSKGFGFVQVILIWPSGRCKECIEFEWTAGDWGLSNQDTNGCCCLSFVSTVTDQGVLQDFGTNASAADLDDDDGGGLSLNSSSRALFMAKLDCSGTASSIDGSVGMPAKNSTGLTASIAPILGVAPSLPSLVPSTIPTSISTILGLPGGLQLPTNGIPVIDTIGSPNECLLLHNMFDPTLETEPEFDLDIKEMNEVFTWLTARLGLEG</sequence>
<evidence type="ECO:0000313" key="5">
    <source>
        <dbReference type="EMBL" id="KAA3470380.1"/>
    </source>
</evidence>
<accession>A0A5B6VMB3</accession>
<dbReference type="AlphaFoldDB" id="A0A5B6VMB3"/>
<evidence type="ECO:0000259" key="4">
    <source>
        <dbReference type="Pfam" id="PF15519"/>
    </source>
</evidence>
<dbReference type="Proteomes" id="UP000325315">
    <property type="component" value="Unassembled WGS sequence"/>
</dbReference>
<dbReference type="InterPro" id="IPR006509">
    <property type="entry name" value="RBM39_SF"/>
</dbReference>
<dbReference type="InterPro" id="IPR035979">
    <property type="entry name" value="RBD_domain_sf"/>
</dbReference>
<evidence type="ECO:0000256" key="3">
    <source>
        <dbReference type="ARBA" id="ARBA00022884"/>
    </source>
</evidence>
<name>A0A5B6VMB3_9ROSI</name>
<dbReference type="GO" id="GO:0005634">
    <property type="term" value="C:nucleus"/>
    <property type="evidence" value="ECO:0007669"/>
    <property type="project" value="InterPro"/>
</dbReference>
<organism evidence="5 6">
    <name type="scientific">Gossypium australe</name>
    <dbReference type="NCBI Taxonomy" id="47621"/>
    <lineage>
        <taxon>Eukaryota</taxon>
        <taxon>Viridiplantae</taxon>
        <taxon>Streptophyta</taxon>
        <taxon>Embryophyta</taxon>
        <taxon>Tracheophyta</taxon>
        <taxon>Spermatophyta</taxon>
        <taxon>Magnoliopsida</taxon>
        <taxon>eudicotyledons</taxon>
        <taxon>Gunneridae</taxon>
        <taxon>Pentapetalae</taxon>
        <taxon>rosids</taxon>
        <taxon>malvids</taxon>
        <taxon>Malvales</taxon>
        <taxon>Malvaceae</taxon>
        <taxon>Malvoideae</taxon>
        <taxon>Gossypium</taxon>
    </lineage>
</organism>
<dbReference type="InterPro" id="IPR029123">
    <property type="entry name" value="RBM39_linker"/>
</dbReference>